<dbReference type="InterPro" id="IPR017587">
    <property type="entry name" value="YqeC"/>
</dbReference>
<proteinExistence type="predicted"/>
<accession>A0A9D2T599</accession>
<dbReference type="Proteomes" id="UP000823883">
    <property type="component" value="Unassembled WGS sequence"/>
</dbReference>
<evidence type="ECO:0000313" key="3">
    <source>
        <dbReference type="Proteomes" id="UP000823883"/>
    </source>
</evidence>
<dbReference type="AlphaFoldDB" id="A0A9D2T599"/>
<name>A0A9D2T599_9FIRM</name>
<protein>
    <submittedName>
        <fullName evidence="2">EF2563 family selenium-dependent molybdenum hydroxylase system protein</fullName>
    </submittedName>
</protein>
<dbReference type="Pfam" id="PF19842">
    <property type="entry name" value="YqeC"/>
    <property type="match status" value="1"/>
</dbReference>
<gene>
    <name evidence="2" type="ORF">IAA04_03180</name>
</gene>
<evidence type="ECO:0000313" key="2">
    <source>
        <dbReference type="EMBL" id="HJC47037.1"/>
    </source>
</evidence>
<evidence type="ECO:0000256" key="1">
    <source>
        <dbReference type="SAM" id="MobiDB-lite"/>
    </source>
</evidence>
<dbReference type="EMBL" id="DWWL01000017">
    <property type="protein sequence ID" value="HJC47037.1"/>
    <property type="molecule type" value="Genomic_DNA"/>
</dbReference>
<feature type="region of interest" description="Disordered" evidence="1">
    <location>
        <begin position="1"/>
        <end position="33"/>
    </location>
</feature>
<reference evidence="2" key="2">
    <citation type="submission" date="2021-04" db="EMBL/GenBank/DDBJ databases">
        <authorList>
            <person name="Gilroy R."/>
        </authorList>
    </citation>
    <scope>NUCLEOTIDE SEQUENCE</scope>
    <source>
        <strain evidence="2">CHK183-5548</strain>
    </source>
</reference>
<dbReference type="NCBIfam" id="TIGR03309">
    <property type="entry name" value="matur_yqeB"/>
    <property type="match status" value="1"/>
</dbReference>
<dbReference type="Gene3D" id="2.40.50.100">
    <property type="match status" value="1"/>
</dbReference>
<comment type="caution">
    <text evidence="2">The sequence shown here is derived from an EMBL/GenBank/DDBJ whole genome shotgun (WGS) entry which is preliminary data.</text>
</comment>
<sequence>MKRQGSTCFRGGGQSGESDAGFDLNGGERRETSPLSAALGLEAAFESGRGGPFVIALVGGGGKTSTMTALAAEAAAAGRRVLVETSTHIGLPSAGPVLVYRAENDCLELWEGQKGKRSGILAERLSIREVGRETFREEIRMVWGGVLAAGTLEEKNGVQKLTALPENIRRELLAMADMVLTEADGSRHHPIKAPAAHEPVIPAEADAVLGCMGLSAIGRPAGEVFFRREILGISPEETVTEELAADVLSSEWGGKERDRQPPVPGGVKPVRRQQAAGWRPPYRPPAGGERHPRGRPVLGAAGVEILEVSGKRREMKVLIKGAGDLATGIACRLHNCGFQVAMTEIEEPTTVRRTVAFSRAVWEGQAEVEQITGLLCRNEEEIRKAVDKGCIGVIVDRECRILRQWKPDVFVDAVIAKVNTGTALGDAPTVIGVGPGFTAGKDCHCVVETKRGHDLGRCIWQGSAAPDTGVPGIIGGYGKERLIKTEAAGRFYGSAAIADRVRRGQTVGYVETEKGRVPVTAQIDGVLRGILQDGVTVKKGMKAGDVDPRDVENNCFTVSDKARAVGGGVLEAILAVEKSRGRQL</sequence>
<feature type="region of interest" description="Disordered" evidence="1">
    <location>
        <begin position="252"/>
        <end position="295"/>
    </location>
</feature>
<dbReference type="InterPro" id="IPR017695">
    <property type="entry name" value="Se-dep_Mo_hydrolase_YqeB"/>
</dbReference>
<dbReference type="NCBIfam" id="TIGR03172">
    <property type="entry name" value="selenium cofactor biosynthesis protein YqeC"/>
    <property type="match status" value="1"/>
</dbReference>
<organism evidence="2 3">
    <name type="scientific">Candidatus Lachnoclostridium pullistercoris</name>
    <dbReference type="NCBI Taxonomy" id="2838632"/>
    <lineage>
        <taxon>Bacteria</taxon>
        <taxon>Bacillati</taxon>
        <taxon>Bacillota</taxon>
        <taxon>Clostridia</taxon>
        <taxon>Lachnospirales</taxon>
        <taxon>Lachnospiraceae</taxon>
    </lineage>
</organism>
<reference evidence="2" key="1">
    <citation type="journal article" date="2021" name="PeerJ">
        <title>Extensive microbial diversity within the chicken gut microbiome revealed by metagenomics and culture.</title>
        <authorList>
            <person name="Gilroy R."/>
            <person name="Ravi A."/>
            <person name="Getino M."/>
            <person name="Pursley I."/>
            <person name="Horton D.L."/>
            <person name="Alikhan N.F."/>
            <person name="Baker D."/>
            <person name="Gharbi K."/>
            <person name="Hall N."/>
            <person name="Watson M."/>
            <person name="Adriaenssens E.M."/>
            <person name="Foster-Nyarko E."/>
            <person name="Jarju S."/>
            <person name="Secka A."/>
            <person name="Antonio M."/>
            <person name="Oren A."/>
            <person name="Chaudhuri R.R."/>
            <person name="La Ragione R."/>
            <person name="Hildebrand F."/>
            <person name="Pallen M.J."/>
        </authorList>
    </citation>
    <scope>NUCLEOTIDE SEQUENCE</scope>
    <source>
        <strain evidence="2">CHK183-5548</strain>
    </source>
</reference>